<dbReference type="OrthoDB" id="10574135at2759"/>
<sequence length="258" mass="31358">MQIIFYKHSSTLYVFISLYQFYSFSYRNHYPYTLINIYIQKNNSAIKHLIKPFSFQLPQSEQFNPLLLDNLYWNYIQANLQFNISLYSLEILINVDHFLKTLSNPILHQMISQIWNLDYLKQSQKYPNLLWISILKLTRKRKSRTFKNKTRVYRKLKEIQKQHLNQQTPRNKELYQFKIQAKQIKKTCLQMSSQQQILSIQKQNHSNILIINMLKNEKMLYNQFRIFRLYALTIIIQINVIIIINDKHITKLFEIITI</sequence>
<evidence type="ECO:0000256" key="1">
    <source>
        <dbReference type="SAM" id="Phobius"/>
    </source>
</evidence>
<dbReference type="EMBL" id="CAJJDN010000104">
    <property type="protein sequence ID" value="CAD8114003.1"/>
    <property type="molecule type" value="Genomic_DNA"/>
</dbReference>
<dbReference type="Proteomes" id="UP000692954">
    <property type="component" value="Unassembled WGS sequence"/>
</dbReference>
<keyword evidence="1" id="KW-0812">Transmembrane</keyword>
<evidence type="ECO:0000313" key="2">
    <source>
        <dbReference type="EMBL" id="CAD8114003.1"/>
    </source>
</evidence>
<evidence type="ECO:0008006" key="4">
    <source>
        <dbReference type="Google" id="ProtNLM"/>
    </source>
</evidence>
<keyword evidence="1" id="KW-0472">Membrane</keyword>
<keyword evidence="1" id="KW-1133">Transmembrane helix</keyword>
<organism evidence="2 3">
    <name type="scientific">Paramecium sonneborni</name>
    <dbReference type="NCBI Taxonomy" id="65129"/>
    <lineage>
        <taxon>Eukaryota</taxon>
        <taxon>Sar</taxon>
        <taxon>Alveolata</taxon>
        <taxon>Ciliophora</taxon>
        <taxon>Intramacronucleata</taxon>
        <taxon>Oligohymenophorea</taxon>
        <taxon>Peniculida</taxon>
        <taxon>Parameciidae</taxon>
        <taxon>Paramecium</taxon>
    </lineage>
</organism>
<keyword evidence="3" id="KW-1185">Reference proteome</keyword>
<reference evidence="2" key="1">
    <citation type="submission" date="2021-01" db="EMBL/GenBank/DDBJ databases">
        <authorList>
            <consortium name="Genoscope - CEA"/>
            <person name="William W."/>
        </authorList>
    </citation>
    <scope>NUCLEOTIDE SEQUENCE</scope>
</reference>
<comment type="caution">
    <text evidence="2">The sequence shown here is derived from an EMBL/GenBank/DDBJ whole genome shotgun (WGS) entry which is preliminary data.</text>
</comment>
<name>A0A8S1QER6_9CILI</name>
<protein>
    <recommendedName>
        <fullName evidence="4">Transmembrane protein</fullName>
    </recommendedName>
</protein>
<proteinExistence type="predicted"/>
<gene>
    <name evidence="2" type="ORF">PSON_ATCC_30995.1.T1040198</name>
</gene>
<accession>A0A8S1QER6</accession>
<dbReference type="AlphaFoldDB" id="A0A8S1QER6"/>
<feature type="transmembrane region" description="Helical" evidence="1">
    <location>
        <begin position="226"/>
        <end position="244"/>
    </location>
</feature>
<evidence type="ECO:0000313" key="3">
    <source>
        <dbReference type="Proteomes" id="UP000692954"/>
    </source>
</evidence>